<dbReference type="InterPro" id="IPR030828">
    <property type="entry name" value="HTH_TyrR"/>
</dbReference>
<keyword evidence="3" id="KW-0067">ATP-binding</keyword>
<dbReference type="Pfam" id="PF00158">
    <property type="entry name" value="Sigma54_activat"/>
    <property type="match status" value="1"/>
</dbReference>
<dbReference type="HOGENOM" id="CLU_000445_8_1_9"/>
<evidence type="ECO:0000256" key="8">
    <source>
        <dbReference type="SAM" id="Coils"/>
    </source>
</evidence>
<dbReference type="GO" id="GO:0005524">
    <property type="term" value="F:ATP binding"/>
    <property type="evidence" value="ECO:0007669"/>
    <property type="project" value="UniProtKB-KW"/>
</dbReference>
<dbReference type="SMART" id="SM00382">
    <property type="entry name" value="AAA"/>
    <property type="match status" value="1"/>
</dbReference>
<feature type="domain" description="PAC" evidence="11">
    <location>
        <begin position="78"/>
        <end position="130"/>
    </location>
</feature>
<keyword evidence="13" id="KW-1185">Reference proteome</keyword>
<name>G7WCS7_DESOD</name>
<dbReference type="InterPro" id="IPR022441">
    <property type="entry name" value="Para_beta_helix_rpt-2"/>
</dbReference>
<feature type="coiled-coil region" evidence="8">
    <location>
        <begin position="121"/>
        <end position="148"/>
    </location>
</feature>
<feature type="domain" description="Sigma-54 factor interaction" evidence="9">
    <location>
        <begin position="154"/>
        <end position="384"/>
    </location>
</feature>
<dbReference type="InterPro" id="IPR000014">
    <property type="entry name" value="PAS"/>
</dbReference>
<dbReference type="EMBL" id="CP003108">
    <property type="protein sequence ID" value="AET66833.1"/>
    <property type="molecule type" value="Genomic_DNA"/>
</dbReference>
<dbReference type="NCBIfam" id="TIGR03804">
    <property type="entry name" value="para_beta_helix"/>
    <property type="match status" value="1"/>
</dbReference>
<organism evidence="12 13">
    <name type="scientific">Desulfosporosinus orientis (strain ATCC 19365 / DSM 765 / NCIMB 8382 / VKM B-1628 / Singapore I)</name>
    <name type="common">Desulfotomaculum orientis</name>
    <dbReference type="NCBI Taxonomy" id="768706"/>
    <lineage>
        <taxon>Bacteria</taxon>
        <taxon>Bacillati</taxon>
        <taxon>Bacillota</taxon>
        <taxon>Clostridia</taxon>
        <taxon>Eubacteriales</taxon>
        <taxon>Desulfitobacteriaceae</taxon>
        <taxon>Desulfosporosinus</taxon>
    </lineage>
</organism>
<dbReference type="AlphaFoldDB" id="G7WCS7"/>
<dbReference type="PROSITE" id="PS00688">
    <property type="entry name" value="SIGMA54_INTERACT_3"/>
    <property type="match status" value="1"/>
</dbReference>
<feature type="domain" description="PAS" evidence="10">
    <location>
        <begin position="11"/>
        <end position="62"/>
    </location>
</feature>
<evidence type="ECO:0000256" key="4">
    <source>
        <dbReference type="ARBA" id="ARBA00023015"/>
    </source>
</evidence>
<dbReference type="InterPro" id="IPR025662">
    <property type="entry name" value="Sigma_54_int_dom_ATP-bd_1"/>
</dbReference>
<dbReference type="PANTHER" id="PTHR32071">
    <property type="entry name" value="TRANSCRIPTIONAL REGULATORY PROTEIN"/>
    <property type="match status" value="1"/>
</dbReference>
<dbReference type="SUPFAM" id="SSF46689">
    <property type="entry name" value="Homeodomain-like"/>
    <property type="match status" value="1"/>
</dbReference>
<evidence type="ECO:0000256" key="6">
    <source>
        <dbReference type="ARBA" id="ARBA00023163"/>
    </source>
</evidence>
<keyword evidence="1" id="KW-0547">Nucleotide-binding</keyword>
<evidence type="ECO:0000256" key="7">
    <source>
        <dbReference type="ARBA" id="ARBA00029500"/>
    </source>
</evidence>
<dbReference type="PROSITE" id="PS50045">
    <property type="entry name" value="SIGMA54_INTERACT_4"/>
    <property type="match status" value="1"/>
</dbReference>
<protein>
    <recommendedName>
        <fullName evidence="7">HTH-type transcriptional regulatory protein TyrR</fullName>
    </recommendedName>
</protein>
<dbReference type="SUPFAM" id="SSF52540">
    <property type="entry name" value="P-loop containing nucleoside triphosphate hydrolases"/>
    <property type="match status" value="1"/>
</dbReference>
<keyword evidence="8" id="KW-0175">Coiled coil</keyword>
<dbReference type="InterPro" id="IPR035965">
    <property type="entry name" value="PAS-like_dom_sf"/>
</dbReference>
<evidence type="ECO:0000256" key="2">
    <source>
        <dbReference type="ARBA" id="ARBA00022797"/>
    </source>
</evidence>
<keyword evidence="5" id="KW-0238">DNA-binding</keyword>
<dbReference type="PANTHER" id="PTHR32071:SF57">
    <property type="entry name" value="C4-DICARBOXYLATE TRANSPORT TRANSCRIPTIONAL REGULATORY PROTEIN DCTD"/>
    <property type="match status" value="1"/>
</dbReference>
<proteinExistence type="predicted"/>
<evidence type="ECO:0000256" key="1">
    <source>
        <dbReference type="ARBA" id="ARBA00022741"/>
    </source>
</evidence>
<dbReference type="eggNOG" id="COG3829">
    <property type="taxonomic scope" value="Bacteria"/>
</dbReference>
<dbReference type="PROSITE" id="PS00675">
    <property type="entry name" value="SIGMA54_INTERACT_1"/>
    <property type="match status" value="1"/>
</dbReference>
<dbReference type="CDD" id="cd00130">
    <property type="entry name" value="PAS"/>
    <property type="match status" value="1"/>
</dbReference>
<dbReference type="STRING" id="768706.Desor_1166"/>
<keyword evidence="2" id="KW-0058">Aromatic hydrocarbons catabolism</keyword>
<evidence type="ECO:0000313" key="12">
    <source>
        <dbReference type="EMBL" id="AET66833.1"/>
    </source>
</evidence>
<evidence type="ECO:0000313" key="13">
    <source>
        <dbReference type="Proteomes" id="UP000006346"/>
    </source>
</evidence>
<dbReference type="PATRIC" id="fig|768706.3.peg.1149"/>
<evidence type="ECO:0000259" key="10">
    <source>
        <dbReference type="PROSITE" id="PS50112"/>
    </source>
</evidence>
<dbReference type="NCBIfam" id="TIGR00229">
    <property type="entry name" value="sensory_box"/>
    <property type="match status" value="1"/>
</dbReference>
<gene>
    <name evidence="12" type="ordered locus">Desor_1166</name>
</gene>
<dbReference type="Pfam" id="PF18024">
    <property type="entry name" value="HTH_50"/>
    <property type="match status" value="1"/>
</dbReference>
<dbReference type="InterPro" id="IPR003593">
    <property type="entry name" value="AAA+_ATPase"/>
</dbReference>
<dbReference type="InterPro" id="IPR009057">
    <property type="entry name" value="Homeodomain-like_sf"/>
</dbReference>
<dbReference type="Pfam" id="PF25601">
    <property type="entry name" value="AAA_lid_14"/>
    <property type="match status" value="1"/>
</dbReference>
<dbReference type="InterPro" id="IPR027417">
    <property type="entry name" value="P-loop_NTPase"/>
</dbReference>
<sequence>MIKKYNDSDDLMVELNAIFESSYDGIYLTDSEGNTLRVNSAYQRITGLSLEQLIGKNIKDIVKQGLISESITFKVLEQRKTITMKQTISTGKEILVTGNPIFNNQGEIIRVVTNVRDMTELNNLERKLEHSRELQVFYEREIHQLKNKRNHKKIIFKSGQMQNAIEMGERLARVDTTVLIQGESGVGKELIAELIHENSSRSLKGTYIKINCGAIPGDLLESELFGYEEGAFTSARKGGKAGLFEIADGGTIFLDEIAELPLKLQAKLLRVLQDKELTRLGGAKPIKPDVRVVSATNKDLYEMVKQKLFREDLYYRLNVVPLLIPPLRDRVEDILPLTSYYLEYFAKKHKIIKTLSPKTMKCFLSYSWPGNIRELINTLERLIVTVDHNILEPTDLPKALLSEIQIPELHASYSLIDSVACLEKKMITKALMELRTTRKAAKKLGISQSCLIKKAKKYGIIFQNSWSTEN</sequence>
<dbReference type="Pfam" id="PF00989">
    <property type="entry name" value="PAS"/>
    <property type="match status" value="1"/>
</dbReference>
<dbReference type="InterPro" id="IPR013767">
    <property type="entry name" value="PAS_fold"/>
</dbReference>
<dbReference type="Gene3D" id="3.30.450.20">
    <property type="entry name" value="PAS domain"/>
    <property type="match status" value="1"/>
</dbReference>
<keyword evidence="4" id="KW-0805">Transcription regulation</keyword>
<evidence type="ECO:0000256" key="3">
    <source>
        <dbReference type="ARBA" id="ARBA00022840"/>
    </source>
</evidence>
<dbReference type="KEGG" id="dor:Desor_1166"/>
<reference evidence="12 13" key="2">
    <citation type="journal article" date="2012" name="J. Bacteriol.">
        <title>Complete genome sequences of Desulfosporosinus orientis DSM765T, Desulfosporosinus youngiae DSM17734T, Desulfosporosinus meridiei DSM13257T, and Desulfosporosinus acidiphilus DSM22704T.</title>
        <authorList>
            <person name="Pester M."/>
            <person name="Brambilla E."/>
            <person name="Alazard D."/>
            <person name="Rattei T."/>
            <person name="Weinmaier T."/>
            <person name="Han J."/>
            <person name="Lucas S."/>
            <person name="Lapidus A."/>
            <person name="Cheng J.F."/>
            <person name="Goodwin L."/>
            <person name="Pitluck S."/>
            <person name="Peters L."/>
            <person name="Ovchinnikova G."/>
            <person name="Teshima H."/>
            <person name="Detter J.C."/>
            <person name="Han C.S."/>
            <person name="Tapia R."/>
            <person name="Land M.L."/>
            <person name="Hauser L."/>
            <person name="Kyrpides N.C."/>
            <person name="Ivanova N.N."/>
            <person name="Pagani I."/>
            <person name="Huntmann M."/>
            <person name="Wei C.L."/>
            <person name="Davenport K.W."/>
            <person name="Daligault H."/>
            <person name="Chain P.S."/>
            <person name="Chen A."/>
            <person name="Mavromatis K."/>
            <person name="Markowitz V."/>
            <person name="Szeto E."/>
            <person name="Mikhailova N."/>
            <person name="Pati A."/>
            <person name="Wagner M."/>
            <person name="Woyke T."/>
            <person name="Ollivier B."/>
            <person name="Klenk H.P."/>
            <person name="Spring S."/>
            <person name="Loy A."/>
        </authorList>
    </citation>
    <scope>NUCLEOTIDE SEQUENCE [LARGE SCALE GENOMIC DNA]</scope>
    <source>
        <strain evidence="13">ATCC 19365 / DSM 765 / NCIMB 8382 / VKM B-1628</strain>
    </source>
</reference>
<dbReference type="SUPFAM" id="SSF55785">
    <property type="entry name" value="PYP-like sensor domain (PAS domain)"/>
    <property type="match status" value="1"/>
</dbReference>
<dbReference type="Gene3D" id="1.10.8.60">
    <property type="match status" value="1"/>
</dbReference>
<dbReference type="InterPro" id="IPR000700">
    <property type="entry name" value="PAS-assoc_C"/>
</dbReference>
<dbReference type="RefSeq" id="WP_014183654.1">
    <property type="nucleotide sequence ID" value="NC_016584.1"/>
</dbReference>
<dbReference type="OrthoDB" id="9803970at2"/>
<dbReference type="Gene3D" id="1.10.10.60">
    <property type="entry name" value="Homeodomain-like"/>
    <property type="match status" value="1"/>
</dbReference>
<dbReference type="PROSITE" id="PS50113">
    <property type="entry name" value="PAC"/>
    <property type="match status" value="1"/>
</dbReference>
<dbReference type="InterPro" id="IPR002078">
    <property type="entry name" value="Sigma_54_int"/>
</dbReference>
<reference evidence="13" key="1">
    <citation type="submission" date="2011-11" db="EMBL/GenBank/DDBJ databases">
        <title>Complete sequence of Desulfosporosinus orientis DSM 765.</title>
        <authorList>
            <person name="Lucas S."/>
            <person name="Han J."/>
            <person name="Lapidus A."/>
            <person name="Cheng J.-F."/>
            <person name="Goodwin L."/>
            <person name="Pitluck S."/>
            <person name="Peters L."/>
            <person name="Ovchinnikova G."/>
            <person name="Teshima H."/>
            <person name="Detter J.C."/>
            <person name="Han C."/>
            <person name="Tapia R."/>
            <person name="Land M."/>
            <person name="Hauser L."/>
            <person name="Kyrpides N."/>
            <person name="Ivanova N."/>
            <person name="Pagani I."/>
            <person name="Pester M."/>
            <person name="Spring S."/>
            <person name="Ollivier B."/>
            <person name="Rattei T."/>
            <person name="Klenk H.-P."/>
            <person name="Wagner M."/>
            <person name="Loy A."/>
            <person name="Woyke T."/>
        </authorList>
    </citation>
    <scope>NUCLEOTIDE SEQUENCE [LARGE SCALE GENOMIC DNA]</scope>
    <source>
        <strain evidence="13">ATCC 19365 / DSM 765 / NCIMB 8382 / VKM B-1628</strain>
    </source>
</reference>
<dbReference type="Proteomes" id="UP000006346">
    <property type="component" value="Chromosome"/>
</dbReference>
<dbReference type="PROSITE" id="PS00676">
    <property type="entry name" value="SIGMA54_INTERACT_2"/>
    <property type="match status" value="1"/>
</dbReference>
<dbReference type="SMART" id="SM00091">
    <property type="entry name" value="PAS"/>
    <property type="match status" value="1"/>
</dbReference>
<dbReference type="CDD" id="cd00009">
    <property type="entry name" value="AAA"/>
    <property type="match status" value="1"/>
</dbReference>
<dbReference type="InterPro" id="IPR025944">
    <property type="entry name" value="Sigma_54_int_dom_CS"/>
</dbReference>
<accession>G7WCS7</accession>
<dbReference type="GO" id="GO:0006355">
    <property type="term" value="P:regulation of DNA-templated transcription"/>
    <property type="evidence" value="ECO:0007669"/>
    <property type="project" value="InterPro"/>
</dbReference>
<dbReference type="PROSITE" id="PS50112">
    <property type="entry name" value="PAS"/>
    <property type="match status" value="1"/>
</dbReference>
<dbReference type="GO" id="GO:0003677">
    <property type="term" value="F:DNA binding"/>
    <property type="evidence" value="ECO:0007669"/>
    <property type="project" value="UniProtKB-KW"/>
</dbReference>
<dbReference type="InterPro" id="IPR025943">
    <property type="entry name" value="Sigma_54_int_dom_ATP-bd_2"/>
</dbReference>
<dbReference type="InterPro" id="IPR058031">
    <property type="entry name" value="AAA_lid_NorR"/>
</dbReference>
<evidence type="ECO:0000259" key="9">
    <source>
        <dbReference type="PROSITE" id="PS50045"/>
    </source>
</evidence>
<dbReference type="Gene3D" id="3.40.50.300">
    <property type="entry name" value="P-loop containing nucleotide triphosphate hydrolases"/>
    <property type="match status" value="1"/>
</dbReference>
<dbReference type="FunFam" id="3.40.50.300:FF:000006">
    <property type="entry name" value="DNA-binding transcriptional regulator NtrC"/>
    <property type="match status" value="1"/>
</dbReference>
<evidence type="ECO:0000259" key="11">
    <source>
        <dbReference type="PROSITE" id="PS50113"/>
    </source>
</evidence>
<keyword evidence="6" id="KW-0804">Transcription</keyword>
<evidence type="ECO:0000256" key="5">
    <source>
        <dbReference type="ARBA" id="ARBA00023125"/>
    </source>
</evidence>